<evidence type="ECO:0000313" key="11">
    <source>
        <dbReference type="EMBL" id="PLR28664.1"/>
    </source>
</evidence>
<dbReference type="SMART" id="SM00448">
    <property type="entry name" value="REC"/>
    <property type="match status" value="1"/>
</dbReference>
<evidence type="ECO:0000259" key="9">
    <source>
        <dbReference type="PROSITE" id="PS50110"/>
    </source>
</evidence>
<dbReference type="SUPFAM" id="SSF55874">
    <property type="entry name" value="ATPase domain of HSP90 chaperone/DNA topoisomerase II/histidine kinase"/>
    <property type="match status" value="1"/>
</dbReference>
<dbReference type="Pfam" id="PF00989">
    <property type="entry name" value="PAS"/>
    <property type="match status" value="1"/>
</dbReference>
<dbReference type="SMART" id="SM00065">
    <property type="entry name" value="GAF"/>
    <property type="match status" value="1"/>
</dbReference>
<evidence type="ECO:0000313" key="12">
    <source>
        <dbReference type="Proteomes" id="UP000234479"/>
    </source>
</evidence>
<dbReference type="InterPro" id="IPR035965">
    <property type="entry name" value="PAS-like_dom_sf"/>
</dbReference>
<dbReference type="InterPro" id="IPR001789">
    <property type="entry name" value="Sig_transdc_resp-reg_receiver"/>
</dbReference>
<dbReference type="SUPFAM" id="SSF55781">
    <property type="entry name" value="GAF domain-like"/>
    <property type="match status" value="1"/>
</dbReference>
<dbReference type="Gene3D" id="3.30.450.20">
    <property type="entry name" value="PAS domain"/>
    <property type="match status" value="1"/>
</dbReference>
<dbReference type="PROSITE" id="PS50109">
    <property type="entry name" value="HIS_KIN"/>
    <property type="match status" value="1"/>
</dbReference>
<dbReference type="SMART" id="SM00387">
    <property type="entry name" value="HATPase_c"/>
    <property type="match status" value="1"/>
</dbReference>
<dbReference type="EMBL" id="PJRS01000006">
    <property type="protein sequence ID" value="PLR28664.1"/>
    <property type="molecule type" value="Genomic_DNA"/>
</dbReference>
<dbReference type="InterPro" id="IPR036890">
    <property type="entry name" value="HATPase_C_sf"/>
</dbReference>
<evidence type="ECO:0000259" key="10">
    <source>
        <dbReference type="PROSITE" id="PS50112"/>
    </source>
</evidence>
<dbReference type="InterPro" id="IPR000014">
    <property type="entry name" value="PAS"/>
</dbReference>
<evidence type="ECO:0000256" key="1">
    <source>
        <dbReference type="ARBA" id="ARBA00000085"/>
    </source>
</evidence>
<dbReference type="CDD" id="cd17546">
    <property type="entry name" value="REC_hyHK_CKI1_RcsC-like"/>
    <property type="match status" value="1"/>
</dbReference>
<feature type="domain" description="PAS" evidence="10">
    <location>
        <begin position="170"/>
        <end position="223"/>
    </location>
</feature>
<dbReference type="Pfam" id="PF00512">
    <property type="entry name" value="HisKA"/>
    <property type="match status" value="1"/>
</dbReference>
<dbReference type="InterPro" id="IPR036097">
    <property type="entry name" value="HisK_dim/P_sf"/>
</dbReference>
<dbReference type="SUPFAM" id="SSF47384">
    <property type="entry name" value="Homodimeric domain of signal transducing histidine kinase"/>
    <property type="match status" value="1"/>
</dbReference>
<dbReference type="Pfam" id="PF02518">
    <property type="entry name" value="HATPase_c"/>
    <property type="match status" value="1"/>
</dbReference>
<comment type="catalytic activity">
    <reaction evidence="1">
        <text>ATP + protein L-histidine = ADP + protein N-phospho-L-histidine.</text>
        <dbReference type="EC" id="2.7.13.3"/>
    </reaction>
</comment>
<keyword evidence="5" id="KW-0418">Kinase</keyword>
<dbReference type="CDD" id="cd00082">
    <property type="entry name" value="HisKA"/>
    <property type="match status" value="1"/>
</dbReference>
<accession>A0A2N5DRJ7</accession>
<evidence type="ECO:0000256" key="7">
    <source>
        <dbReference type="PROSITE-ProRule" id="PRU00169"/>
    </source>
</evidence>
<dbReference type="SUPFAM" id="SSF55785">
    <property type="entry name" value="PYP-like sensor domain (PAS domain)"/>
    <property type="match status" value="1"/>
</dbReference>
<gene>
    <name evidence="11" type="ORF">SGCZBJ_01560</name>
</gene>
<dbReference type="AlphaFoldDB" id="A0A2N5DRJ7"/>
<dbReference type="InterPro" id="IPR003018">
    <property type="entry name" value="GAF"/>
</dbReference>
<dbReference type="SMART" id="SM00091">
    <property type="entry name" value="PAS"/>
    <property type="match status" value="1"/>
</dbReference>
<organism evidence="11 12">
    <name type="scientific">Caulobacter zeae</name>
    <dbReference type="NCBI Taxonomy" id="2055137"/>
    <lineage>
        <taxon>Bacteria</taxon>
        <taxon>Pseudomonadati</taxon>
        <taxon>Pseudomonadota</taxon>
        <taxon>Alphaproteobacteria</taxon>
        <taxon>Caulobacterales</taxon>
        <taxon>Caulobacteraceae</taxon>
        <taxon>Caulobacter</taxon>
    </lineage>
</organism>
<keyword evidence="12" id="KW-1185">Reference proteome</keyword>
<dbReference type="Pfam" id="PF00072">
    <property type="entry name" value="Response_reg"/>
    <property type="match status" value="1"/>
</dbReference>
<dbReference type="GO" id="GO:0006355">
    <property type="term" value="P:regulation of DNA-templated transcription"/>
    <property type="evidence" value="ECO:0007669"/>
    <property type="project" value="InterPro"/>
</dbReference>
<dbReference type="Gene3D" id="3.40.50.2300">
    <property type="match status" value="1"/>
</dbReference>
<dbReference type="InterPro" id="IPR005467">
    <property type="entry name" value="His_kinase_dom"/>
</dbReference>
<dbReference type="InterPro" id="IPR003661">
    <property type="entry name" value="HisK_dim/P_dom"/>
</dbReference>
<dbReference type="InterPro" id="IPR004358">
    <property type="entry name" value="Sig_transdc_His_kin-like_C"/>
</dbReference>
<dbReference type="InterPro" id="IPR003594">
    <property type="entry name" value="HATPase_dom"/>
</dbReference>
<dbReference type="PROSITE" id="PS50110">
    <property type="entry name" value="RESPONSE_REGULATORY"/>
    <property type="match status" value="1"/>
</dbReference>
<evidence type="ECO:0000256" key="4">
    <source>
        <dbReference type="ARBA" id="ARBA00022679"/>
    </source>
</evidence>
<dbReference type="SMART" id="SM00388">
    <property type="entry name" value="HisKA"/>
    <property type="match status" value="1"/>
</dbReference>
<dbReference type="CDD" id="cd16922">
    <property type="entry name" value="HATPase_EvgS-ArcB-TorS-like"/>
    <property type="match status" value="1"/>
</dbReference>
<dbReference type="PRINTS" id="PR00344">
    <property type="entry name" value="BCTRLSENSOR"/>
</dbReference>
<protein>
    <recommendedName>
        <fullName evidence="2">histidine kinase</fullName>
        <ecNumber evidence="2">2.7.13.3</ecNumber>
    </recommendedName>
</protein>
<proteinExistence type="predicted"/>
<evidence type="ECO:0000256" key="2">
    <source>
        <dbReference type="ARBA" id="ARBA00012438"/>
    </source>
</evidence>
<keyword evidence="3 7" id="KW-0597">Phosphoprotein</keyword>
<evidence type="ECO:0000256" key="5">
    <source>
        <dbReference type="ARBA" id="ARBA00022777"/>
    </source>
</evidence>
<dbReference type="OrthoDB" id="7178349at2"/>
<dbReference type="SUPFAM" id="SSF52172">
    <property type="entry name" value="CheY-like"/>
    <property type="match status" value="1"/>
</dbReference>
<keyword evidence="4" id="KW-0808">Transferase</keyword>
<evidence type="ECO:0000256" key="3">
    <source>
        <dbReference type="ARBA" id="ARBA00022553"/>
    </source>
</evidence>
<dbReference type="Gene3D" id="3.30.565.10">
    <property type="entry name" value="Histidine kinase-like ATPase, C-terminal domain"/>
    <property type="match status" value="1"/>
</dbReference>
<feature type="domain" description="Histidine kinase" evidence="8">
    <location>
        <begin position="306"/>
        <end position="521"/>
    </location>
</feature>
<dbReference type="Gene3D" id="1.10.287.130">
    <property type="match status" value="1"/>
</dbReference>
<name>A0A2N5DRJ7_9CAUL</name>
<dbReference type="CDD" id="cd00130">
    <property type="entry name" value="PAS"/>
    <property type="match status" value="1"/>
</dbReference>
<dbReference type="NCBIfam" id="TIGR00229">
    <property type="entry name" value="sensory_box"/>
    <property type="match status" value="1"/>
</dbReference>
<feature type="modified residue" description="4-aspartylphosphate" evidence="7">
    <location>
        <position position="589"/>
    </location>
</feature>
<dbReference type="InterPro" id="IPR029016">
    <property type="entry name" value="GAF-like_dom_sf"/>
</dbReference>
<comment type="caution">
    <text evidence="11">The sequence shown here is derived from an EMBL/GenBank/DDBJ whole genome shotgun (WGS) entry which is preliminary data.</text>
</comment>
<dbReference type="PANTHER" id="PTHR43047:SF64">
    <property type="entry name" value="HISTIDINE KINASE CONTAINING CHEY-HOMOLOGOUS RECEIVER DOMAIN AND PAS DOMAIN-RELATED"/>
    <property type="match status" value="1"/>
</dbReference>
<dbReference type="FunFam" id="3.30.565.10:FF:000010">
    <property type="entry name" value="Sensor histidine kinase RcsC"/>
    <property type="match status" value="1"/>
</dbReference>
<dbReference type="EC" id="2.7.13.3" evidence="2"/>
<sequence length="667" mass="71605">MIWPRLDPILVAKGAILEKIESITEDRQVALLGTLALWDASSEPVFDLIAKAARDATLTDASFISFVDGHGLLGNVAAGGGSEPACLRAVLSERVARSALPLVITDVERDFQGSASDVGAYAGFPIFVQEMTVGVLCVTSAAQRSFSDNQLAQVETLAQIAGQSLGSRREQLFLSQLFGGTSDAVIIVDERQTIRHWNAAAEAIFGISSDDALGQSLRMIIPERLRAGHDRGFARLCLGGRPTLSGAVEVPALRRDGAEFPASLALSVWRDSERTMIGAIIRDISEREALNQVRVASEAKTRFLANMSHEIRTPLNGIIGLADVLSRTPLAQDQTDLLGAITGAARTLEGLLSDVLDLARLEEGALRIVCEPFDLLSLSREVSALHRPRAEAKGLACILVQPEGECWVAGDQMRLRQVLGNLLSNAVKFTHEGSIRLELAREGQTWRFTVSDSGIGFDEQAKARIFDRFTQADDSITRQYGGSGLGLSICVDLVRAMGGELSAISTPGQGASFSFRLALPDAQARVAAAEPSPVQESGLKVLLAEDHAINRKVIELILQEVGAQVVAVGDGREATTAYGAEPFDLILMDMQMPFMDGLSATREIRGLERRLGRSPCPVIMLTANVMPEHLRASFEAGADRHLGKPIEAARLLAAINEVLSGSQVPIR</sequence>
<dbReference type="InterPro" id="IPR013767">
    <property type="entry name" value="PAS_fold"/>
</dbReference>
<dbReference type="PROSITE" id="PS50112">
    <property type="entry name" value="PAS"/>
    <property type="match status" value="1"/>
</dbReference>
<dbReference type="Pfam" id="PF01590">
    <property type="entry name" value="GAF"/>
    <property type="match status" value="1"/>
</dbReference>
<evidence type="ECO:0000259" key="8">
    <source>
        <dbReference type="PROSITE" id="PS50109"/>
    </source>
</evidence>
<dbReference type="Gene3D" id="3.30.450.40">
    <property type="match status" value="1"/>
</dbReference>
<dbReference type="PANTHER" id="PTHR43047">
    <property type="entry name" value="TWO-COMPONENT HISTIDINE PROTEIN KINASE"/>
    <property type="match status" value="1"/>
</dbReference>
<dbReference type="InterPro" id="IPR011006">
    <property type="entry name" value="CheY-like_superfamily"/>
</dbReference>
<reference evidence="11 12" key="1">
    <citation type="submission" date="2017-12" db="EMBL/GenBank/DDBJ databases">
        <title>The genome sequence of Caulobacter sp. 410.</title>
        <authorList>
            <person name="Gao J."/>
            <person name="Mao X."/>
            <person name="Sun J."/>
        </authorList>
    </citation>
    <scope>NUCLEOTIDE SEQUENCE [LARGE SCALE GENOMIC DNA]</scope>
    <source>
        <strain evidence="11 12">410</strain>
    </source>
</reference>
<keyword evidence="6" id="KW-0902">Two-component regulatory system</keyword>
<dbReference type="Proteomes" id="UP000234479">
    <property type="component" value="Unassembled WGS sequence"/>
</dbReference>
<feature type="domain" description="Response regulatory" evidence="9">
    <location>
        <begin position="540"/>
        <end position="659"/>
    </location>
</feature>
<evidence type="ECO:0000256" key="6">
    <source>
        <dbReference type="ARBA" id="ARBA00023012"/>
    </source>
</evidence>
<dbReference type="GO" id="GO:0000155">
    <property type="term" value="F:phosphorelay sensor kinase activity"/>
    <property type="evidence" value="ECO:0007669"/>
    <property type="project" value="InterPro"/>
</dbReference>